<dbReference type="PANTHER" id="PTHR16305:SF28">
    <property type="entry name" value="GUANYLATE CYCLASE DOMAIN-CONTAINING PROTEIN"/>
    <property type="match status" value="1"/>
</dbReference>
<dbReference type="InterPro" id="IPR036388">
    <property type="entry name" value="WH-like_DNA-bd_sf"/>
</dbReference>
<dbReference type="InterPro" id="IPR027417">
    <property type="entry name" value="P-loop_NTPase"/>
</dbReference>
<sequence length="891" mass="94776">MPTRHEVWERPWPLVGRDRILDLFTQAVRHRRVQGVLIHGPAGVGKTRLAEACRDRAEKAGLTTHWVVATAAAAAVPLGAVGHVIPPGVDLSDPVAGFAAVAAALGRGGEDRVVLLIDDLHLLDATSVMLVRQLMDSGSALLIGTVRTGEPYPMAAAFGTGDAIHRVDVEAFTEEQVAQVLASVLGGSVSARTSHEMYAASAGNALYLRELVLGALSSGALNSDGEVWQLAPGPRTGTPRLRELIAARLSRVSEAGTAVLELLALCEPVALADAQAVARLHDLVELERLGCLKVVKEGRRHLVMLAHPLYGEVVREGIAELRRRTILLDQAARLEARGARRQDDALHVTSWRLTATGTADPRRLHEAAALARHSHDYPQVVRLIQALPASAHTVRDRLLLADALFELGRPEEAENELERASSLSTTEHERLAVVAAYCVNALWGMAQASKALRMIDAGRGELQSPESLAVLAINEGCILAACGQPTAGLAFLDVLEDDAGATSDMSVWLFAAAVRTRALQMTGRLREAQNWAERAHATHRRVSRLATSAPHPAIQRAPAVLATAEAGDIHEARALGRRLFGELVRSEAGLPRMWVAYFLARVEWLAGHAAGARRWNAECVAIARSHHGTRPMRDAMGSLAASMALVGDTGPAAAELSALDRADADMAELEFMGLAVSPGRALGEAWHLAATGHLAQARARLLHAAEGLGDSGNLSAEGMLLVDVARLGGARDVADRLARIAARSEGALATVHADFAAALDGDDPEWLMRTSQRLEDTGSDLAAAEAAAAAAGLFRRQRLSRRATAAALRCRGLAERCEGAHTPLLATVDVTVPLTRRQSEIARLAAAGATSQEIADRLVLSIRTVDNHLAQVYGKLGVTGRRDLARALGTR</sequence>
<dbReference type="Pfam" id="PF00196">
    <property type="entry name" value="GerE"/>
    <property type="match status" value="1"/>
</dbReference>
<dbReference type="AlphaFoldDB" id="A0A2S1T2F2"/>
<evidence type="ECO:0000313" key="5">
    <source>
        <dbReference type="Proteomes" id="UP000244900"/>
    </source>
</evidence>
<accession>A0A2S1T2F2</accession>
<dbReference type="Pfam" id="PF13191">
    <property type="entry name" value="AAA_16"/>
    <property type="match status" value="1"/>
</dbReference>
<dbReference type="Gene3D" id="1.10.10.10">
    <property type="entry name" value="Winged helix-like DNA-binding domain superfamily/Winged helix DNA-binding domain"/>
    <property type="match status" value="1"/>
</dbReference>
<evidence type="ECO:0000313" key="4">
    <source>
        <dbReference type="EMBL" id="AWI32849.1"/>
    </source>
</evidence>
<dbReference type="InterPro" id="IPR000792">
    <property type="entry name" value="Tscrpt_reg_LuxR_C"/>
</dbReference>
<keyword evidence="1" id="KW-0547">Nucleotide-binding</keyword>
<dbReference type="Gene3D" id="3.40.50.300">
    <property type="entry name" value="P-loop containing nucleotide triphosphate hydrolases"/>
    <property type="match status" value="1"/>
</dbReference>
<feature type="domain" description="HTH luxR-type" evidence="3">
    <location>
        <begin position="827"/>
        <end position="891"/>
    </location>
</feature>
<gene>
    <name evidence="4" type="ORF">DDW44_00440</name>
</gene>
<dbReference type="OrthoDB" id="3197423at2"/>
<dbReference type="CDD" id="cd06170">
    <property type="entry name" value="LuxR_C_like"/>
    <property type="match status" value="1"/>
</dbReference>
<dbReference type="SUPFAM" id="SSF46894">
    <property type="entry name" value="C-terminal effector domain of the bipartite response regulators"/>
    <property type="match status" value="1"/>
</dbReference>
<evidence type="ECO:0000256" key="1">
    <source>
        <dbReference type="ARBA" id="ARBA00022741"/>
    </source>
</evidence>
<keyword evidence="5" id="KW-1185">Reference proteome</keyword>
<proteinExistence type="predicted"/>
<name>A0A2S1T2F2_9ACTN</name>
<evidence type="ECO:0000259" key="3">
    <source>
        <dbReference type="PROSITE" id="PS50043"/>
    </source>
</evidence>
<dbReference type="KEGG" id="stir:DDW44_00440"/>
<dbReference type="InterPro" id="IPR016032">
    <property type="entry name" value="Sig_transdc_resp-reg_C-effctor"/>
</dbReference>
<evidence type="ECO:0000256" key="2">
    <source>
        <dbReference type="ARBA" id="ARBA00022840"/>
    </source>
</evidence>
<dbReference type="GO" id="GO:0003677">
    <property type="term" value="F:DNA binding"/>
    <property type="evidence" value="ECO:0007669"/>
    <property type="project" value="InterPro"/>
</dbReference>
<dbReference type="GO" id="GO:0005737">
    <property type="term" value="C:cytoplasm"/>
    <property type="evidence" value="ECO:0007669"/>
    <property type="project" value="TreeGrafter"/>
</dbReference>
<dbReference type="GO" id="GO:0005524">
    <property type="term" value="F:ATP binding"/>
    <property type="evidence" value="ECO:0007669"/>
    <property type="project" value="UniProtKB-KW"/>
</dbReference>
<dbReference type="GO" id="GO:0006355">
    <property type="term" value="P:regulation of DNA-templated transcription"/>
    <property type="evidence" value="ECO:0007669"/>
    <property type="project" value="InterPro"/>
</dbReference>
<dbReference type="SMART" id="SM00421">
    <property type="entry name" value="HTH_LUXR"/>
    <property type="match status" value="1"/>
</dbReference>
<reference evidence="4 5" key="1">
    <citation type="submission" date="2018-05" db="EMBL/GenBank/DDBJ databases">
        <title>Complete genome sequence of sponge-derived Streptomyces sp. HNM0039.</title>
        <authorList>
            <person name="Huang X."/>
            <person name="Zhou S."/>
        </authorList>
    </citation>
    <scope>NUCLEOTIDE SEQUENCE [LARGE SCALE GENOMIC DNA]</scope>
    <source>
        <strain evidence="4 5">HNM0039</strain>
    </source>
</reference>
<keyword evidence="2" id="KW-0067">ATP-binding</keyword>
<dbReference type="PANTHER" id="PTHR16305">
    <property type="entry name" value="TESTICULAR SOLUBLE ADENYLYL CYCLASE"/>
    <property type="match status" value="1"/>
</dbReference>
<organism evidence="4 5">
    <name type="scientific">Streptomyces tirandamycinicus</name>
    <dbReference type="NCBI Taxonomy" id="2174846"/>
    <lineage>
        <taxon>Bacteria</taxon>
        <taxon>Bacillati</taxon>
        <taxon>Actinomycetota</taxon>
        <taxon>Actinomycetes</taxon>
        <taxon>Kitasatosporales</taxon>
        <taxon>Streptomycetaceae</taxon>
        <taxon>Streptomyces</taxon>
    </lineage>
</organism>
<dbReference type="PROSITE" id="PS50043">
    <property type="entry name" value="HTH_LUXR_2"/>
    <property type="match status" value="1"/>
</dbReference>
<dbReference type="EMBL" id="CP029188">
    <property type="protein sequence ID" value="AWI32849.1"/>
    <property type="molecule type" value="Genomic_DNA"/>
</dbReference>
<dbReference type="SUPFAM" id="SSF52540">
    <property type="entry name" value="P-loop containing nucleoside triphosphate hydrolases"/>
    <property type="match status" value="1"/>
</dbReference>
<protein>
    <submittedName>
        <fullName evidence="4">Helix-turn-helix transcriptional regulator</fullName>
    </submittedName>
</protein>
<dbReference type="GO" id="GO:0004016">
    <property type="term" value="F:adenylate cyclase activity"/>
    <property type="evidence" value="ECO:0007669"/>
    <property type="project" value="TreeGrafter"/>
</dbReference>
<dbReference type="InterPro" id="IPR041664">
    <property type="entry name" value="AAA_16"/>
</dbReference>
<dbReference type="PRINTS" id="PR00038">
    <property type="entry name" value="HTHLUXR"/>
</dbReference>
<dbReference type="Proteomes" id="UP000244900">
    <property type="component" value="Chromosome"/>
</dbReference>